<evidence type="ECO:0000259" key="2">
    <source>
        <dbReference type="PROSITE" id="PS50090"/>
    </source>
</evidence>
<dbReference type="SUPFAM" id="SSF53098">
    <property type="entry name" value="Ribonuclease H-like"/>
    <property type="match status" value="1"/>
</dbReference>
<feature type="region of interest" description="Disordered" evidence="1">
    <location>
        <begin position="389"/>
        <end position="478"/>
    </location>
</feature>
<dbReference type="AlphaFoldDB" id="D5A8W4"/>
<proteinExistence type="evidence at transcript level"/>
<organism evidence="3">
    <name type="scientific">Picea sitchensis</name>
    <name type="common">Sitka spruce</name>
    <name type="synonym">Pinus sitchensis</name>
    <dbReference type="NCBI Taxonomy" id="3332"/>
    <lineage>
        <taxon>Eukaryota</taxon>
        <taxon>Viridiplantae</taxon>
        <taxon>Streptophyta</taxon>
        <taxon>Embryophyta</taxon>
        <taxon>Tracheophyta</taxon>
        <taxon>Spermatophyta</taxon>
        <taxon>Pinopsida</taxon>
        <taxon>Pinidae</taxon>
        <taxon>Conifers I</taxon>
        <taxon>Pinales</taxon>
        <taxon>Pinaceae</taxon>
        <taxon>Picea</taxon>
    </lineage>
</organism>
<feature type="region of interest" description="Disordered" evidence="1">
    <location>
        <begin position="1"/>
        <end position="49"/>
    </location>
</feature>
<dbReference type="InterPro" id="IPR001005">
    <property type="entry name" value="SANT/Myb"/>
</dbReference>
<feature type="region of interest" description="Disordered" evidence="1">
    <location>
        <begin position="170"/>
        <end position="194"/>
    </location>
</feature>
<accession>D5A8W4</accession>
<feature type="compositionally biased region" description="Acidic residues" evidence="1">
    <location>
        <begin position="28"/>
        <end position="37"/>
    </location>
</feature>
<dbReference type="InterPro" id="IPR012337">
    <property type="entry name" value="RNaseH-like_sf"/>
</dbReference>
<dbReference type="PROSITE" id="PS50090">
    <property type="entry name" value="MYB_LIKE"/>
    <property type="match status" value="1"/>
</dbReference>
<dbReference type="InterPro" id="IPR044822">
    <property type="entry name" value="Myb_DNA-bind_4"/>
</dbReference>
<evidence type="ECO:0000256" key="1">
    <source>
        <dbReference type="SAM" id="MobiDB-lite"/>
    </source>
</evidence>
<dbReference type="GO" id="GO:0046983">
    <property type="term" value="F:protein dimerization activity"/>
    <property type="evidence" value="ECO:0007669"/>
    <property type="project" value="InterPro"/>
</dbReference>
<dbReference type="Gene3D" id="3.40.50.620">
    <property type="entry name" value="HUPs"/>
    <property type="match status" value="1"/>
</dbReference>
<sequence>MMTGMAMTTSRGGGGASLVDGGSGEGEAAAETEDIEKLEENRDHGGKKKRAELWQDAEMDALVSAYRQIHLKLMSSGNKGRHIFKSANDKWTEVRNLLLTVGVDRQPKEIERKWSNLLTAFKQIADWNRQAGQPSYWELDEALKREKTKAKELPASFRIQMFESMAEFLGDTGGKKSRQSNQSNAPPTFYPSTSDNSDCCGTAAANSGSMDVPLPLEKISCQLNRKCATDPLEQKRTQVVLLLPGSFNPPTYMHLRMFDTWWENYGATTPILQKMAIRVLSQTCSSSGCERNWSVFEKIHTKKRNRLDTSCLNDLVYVHYNLRLWVKQLEIKIDARAISLDEIDTTAAWRVEVEEPVAENALDWLEDSGDDHGIFEDLDHDVSEDIQFHAKSASVPPAERESQSEGDRPSGSTSSRPPLPVPSSRGHLSQGSSTSSRGRLTPVRGAHASRAPTPAARGKAVSTAITFARKKSRGNPIP</sequence>
<feature type="compositionally biased region" description="Basic and acidic residues" evidence="1">
    <location>
        <begin position="398"/>
        <end position="408"/>
    </location>
</feature>
<dbReference type="Pfam" id="PF13837">
    <property type="entry name" value="Myb_DNA-bind_4"/>
    <property type="match status" value="1"/>
</dbReference>
<dbReference type="PANTHER" id="PTHR33492:SF4">
    <property type="entry name" value="OS02G0174300 PROTEIN"/>
    <property type="match status" value="1"/>
</dbReference>
<name>D5A8W4_PICSI</name>
<dbReference type="PANTHER" id="PTHR33492">
    <property type="entry name" value="OSJNBA0043A12.37 PROTEIN-RELATED"/>
    <property type="match status" value="1"/>
</dbReference>
<dbReference type="Gene3D" id="1.10.10.60">
    <property type="entry name" value="Homeodomain-like"/>
    <property type="match status" value="1"/>
</dbReference>
<dbReference type="InterPro" id="IPR008906">
    <property type="entry name" value="HATC_C_dom"/>
</dbReference>
<feature type="compositionally biased region" description="Gly residues" evidence="1">
    <location>
        <begin position="11"/>
        <end position="25"/>
    </location>
</feature>
<reference evidence="3" key="1">
    <citation type="submission" date="2010-04" db="EMBL/GenBank/DDBJ databases">
        <authorList>
            <person name="Reid K.E."/>
            <person name="Liao N."/>
            <person name="Chan S."/>
            <person name="Docking R."/>
            <person name="Taylor G."/>
            <person name="Moore R."/>
            <person name="Mayo M."/>
            <person name="Munro S."/>
            <person name="King J."/>
            <person name="Yanchuk A."/>
            <person name="Holt R."/>
            <person name="Jones S."/>
            <person name="Marra M."/>
            <person name="Ritland C.E."/>
            <person name="Ritland K."/>
            <person name="Bohlmann J."/>
        </authorList>
    </citation>
    <scope>NUCLEOTIDE SEQUENCE</scope>
    <source>
        <tissue evidence="3">Buds collected with no treatment. Collection October 2007</tissue>
    </source>
</reference>
<feature type="compositionally biased region" description="Basic residues" evidence="1">
    <location>
        <begin position="468"/>
        <end position="478"/>
    </location>
</feature>
<protein>
    <recommendedName>
        <fullName evidence="2">Myb-like domain-containing protein</fullName>
    </recommendedName>
</protein>
<feature type="compositionally biased region" description="Polar residues" evidence="1">
    <location>
        <begin position="426"/>
        <end position="438"/>
    </location>
</feature>
<dbReference type="EMBL" id="BT122612">
    <property type="protein sequence ID" value="ADE75983.1"/>
    <property type="molecule type" value="mRNA"/>
</dbReference>
<evidence type="ECO:0000313" key="3">
    <source>
        <dbReference type="EMBL" id="ADE75983.1"/>
    </source>
</evidence>
<feature type="compositionally biased region" description="Polar residues" evidence="1">
    <location>
        <begin position="179"/>
        <end position="194"/>
    </location>
</feature>
<feature type="domain" description="Myb-like" evidence="2">
    <location>
        <begin position="46"/>
        <end position="118"/>
    </location>
</feature>
<dbReference type="Pfam" id="PF05699">
    <property type="entry name" value="Dimer_Tnp_hAT"/>
    <property type="match status" value="1"/>
</dbReference>
<dbReference type="InterPro" id="IPR014729">
    <property type="entry name" value="Rossmann-like_a/b/a_fold"/>
</dbReference>